<protein>
    <recommendedName>
        <fullName evidence="1">Transposase DDE domain-containing protein</fullName>
    </recommendedName>
</protein>
<gene>
    <name evidence="2" type="ORF">JOH49_000141</name>
    <name evidence="3" type="ORF">JOH49_003284</name>
    <name evidence="4" type="ORF">JOH49_003331</name>
    <name evidence="5" type="ORF">JOH49_009093</name>
    <name evidence="6" type="ORF">JOH49_009550</name>
</gene>
<organism evidence="2 7">
    <name type="scientific">Bradyrhizobium elkanii</name>
    <dbReference type="NCBI Taxonomy" id="29448"/>
    <lineage>
        <taxon>Bacteria</taxon>
        <taxon>Pseudomonadati</taxon>
        <taxon>Pseudomonadota</taxon>
        <taxon>Alphaproteobacteria</taxon>
        <taxon>Hyphomicrobiales</taxon>
        <taxon>Nitrobacteraceae</taxon>
        <taxon>Bradyrhizobium</taxon>
    </lineage>
</organism>
<dbReference type="NCBIfam" id="NF033539">
    <property type="entry name" value="transpos_IS1380"/>
    <property type="match status" value="1"/>
</dbReference>
<evidence type="ECO:0000259" key="1">
    <source>
        <dbReference type="Pfam" id="PF13701"/>
    </source>
</evidence>
<name>A0A8I1Y568_BRAEL</name>
<dbReference type="InterPro" id="IPR047960">
    <property type="entry name" value="Transpos_IS1380"/>
</dbReference>
<evidence type="ECO:0000313" key="7">
    <source>
        <dbReference type="Proteomes" id="UP000673383"/>
    </source>
</evidence>
<sequence length="447" mass="50146">MVDDTILPFIFPAVGRKKITAAFDGGRLTSDAGVMLLSLADGHAKVSEKLARVFPERRDPARIAHRLVDLIRARIFAIACGYEDGNDLDQLRSDPAFKLACGRLPDSGLNLCSQPTLSRLENAPDLRETIRLSYALVDLWMDSYSRAPGAVTLDIDDTVDVVHGRQQLSLFNAHYDEHCFLPIHVYDTQRSRPVAVVLRPGKVPGGLEVRAHLRRLVRHIRKRWPTTRITFRGDSHYARPEAMEFCEQNGIDYVFAVAGTKPLAVKVEQIADAVRVERAIEGKAVVRDYTEVRHAAGSWHHERRIVARIEASEHGLDIRYVVTSLGIGSAQWIYDSLYCQRGQAENLIKLHKSQLASDRTSCRSALANQVRLVLHTAAYWLVLVVRDRIPKLRDLATAEFATIRLRLLKIAARIVETTSRIRIAFAAACPEADLFRGLVNAFFPQPP</sequence>
<feature type="domain" description="Transposase DDE" evidence="1">
    <location>
        <begin position="11"/>
        <end position="441"/>
    </location>
</feature>
<evidence type="ECO:0000313" key="5">
    <source>
        <dbReference type="EMBL" id="MBP1299340.1"/>
    </source>
</evidence>
<evidence type="ECO:0000313" key="2">
    <source>
        <dbReference type="EMBL" id="MBP1290388.1"/>
    </source>
</evidence>
<dbReference type="EMBL" id="JAFICZ010000001">
    <property type="protein sequence ID" value="MBP1299797.1"/>
    <property type="molecule type" value="Genomic_DNA"/>
</dbReference>
<dbReference type="EMBL" id="JAFICZ010000001">
    <property type="protein sequence ID" value="MBP1293531.1"/>
    <property type="molecule type" value="Genomic_DNA"/>
</dbReference>
<dbReference type="Pfam" id="PF13701">
    <property type="entry name" value="DDE_Tnp_1_4"/>
    <property type="match status" value="1"/>
</dbReference>
<evidence type="ECO:0000313" key="6">
    <source>
        <dbReference type="EMBL" id="MBP1299797.1"/>
    </source>
</evidence>
<dbReference type="AlphaFoldDB" id="A0A8I1Y568"/>
<proteinExistence type="predicted"/>
<reference evidence="2" key="1">
    <citation type="submission" date="2021-02" db="EMBL/GenBank/DDBJ databases">
        <title>Genomic Encyclopedia of Type Strains, Phase IV (KMG-V): Genome sequencing to study the core and pangenomes of soil and plant-associated prokaryotes.</title>
        <authorList>
            <person name="Whitman W."/>
        </authorList>
    </citation>
    <scope>NUCLEOTIDE SEQUENCE</scope>
    <source>
        <strain evidence="2">USDA 406</strain>
    </source>
</reference>
<comment type="caution">
    <text evidence="2">The sequence shown here is derived from an EMBL/GenBank/DDBJ whole genome shotgun (WGS) entry which is preliminary data.</text>
</comment>
<dbReference type="EMBL" id="JAFICZ010000001">
    <property type="protein sequence ID" value="MBP1290388.1"/>
    <property type="molecule type" value="Genomic_DNA"/>
</dbReference>
<dbReference type="EMBL" id="JAFICZ010000001">
    <property type="protein sequence ID" value="MBP1293578.1"/>
    <property type="molecule type" value="Genomic_DNA"/>
</dbReference>
<dbReference type="RefSeq" id="WP_129964838.1">
    <property type="nucleotide sequence ID" value="NZ_CP126003.1"/>
</dbReference>
<dbReference type="Proteomes" id="UP000673383">
    <property type="component" value="Unassembled WGS sequence"/>
</dbReference>
<dbReference type="EMBL" id="JAFICZ010000001">
    <property type="protein sequence ID" value="MBP1299340.1"/>
    <property type="molecule type" value="Genomic_DNA"/>
</dbReference>
<evidence type="ECO:0000313" key="3">
    <source>
        <dbReference type="EMBL" id="MBP1293531.1"/>
    </source>
</evidence>
<accession>A0A8I1Y568</accession>
<dbReference type="InterPro" id="IPR025668">
    <property type="entry name" value="Tnp_DDE_dom"/>
</dbReference>
<evidence type="ECO:0000313" key="4">
    <source>
        <dbReference type="EMBL" id="MBP1293578.1"/>
    </source>
</evidence>